<keyword evidence="1" id="KW-0472">Membrane</keyword>
<organism evidence="3 4">
    <name type="scientific">Candidatus Komeilibacteria bacterium CG11_big_fil_rev_8_21_14_0_20_36_20</name>
    <dbReference type="NCBI Taxonomy" id="1974477"/>
    <lineage>
        <taxon>Bacteria</taxon>
        <taxon>Candidatus Komeiliibacteriota</taxon>
    </lineage>
</organism>
<dbReference type="EMBL" id="PCWQ01000012">
    <property type="protein sequence ID" value="PIR06611.1"/>
    <property type="molecule type" value="Genomic_DNA"/>
</dbReference>
<feature type="transmembrane region" description="Helical" evidence="1">
    <location>
        <begin position="33"/>
        <end position="52"/>
    </location>
</feature>
<feature type="signal peptide" evidence="2">
    <location>
        <begin position="1"/>
        <end position="23"/>
    </location>
</feature>
<evidence type="ECO:0000256" key="1">
    <source>
        <dbReference type="SAM" id="Phobius"/>
    </source>
</evidence>
<comment type="caution">
    <text evidence="3">The sequence shown here is derived from an EMBL/GenBank/DDBJ whole genome shotgun (WGS) entry which is preliminary data.</text>
</comment>
<evidence type="ECO:0000313" key="3">
    <source>
        <dbReference type="EMBL" id="PIR06611.1"/>
    </source>
</evidence>
<keyword evidence="2" id="KW-0732">Signal</keyword>
<proteinExistence type="predicted"/>
<accession>A0A2H0NCJ0</accession>
<reference evidence="3 4" key="1">
    <citation type="submission" date="2017-09" db="EMBL/GenBank/DDBJ databases">
        <title>Depth-based differentiation of microbial function through sediment-hosted aquifers and enrichment of novel symbionts in the deep terrestrial subsurface.</title>
        <authorList>
            <person name="Probst A.J."/>
            <person name="Ladd B."/>
            <person name="Jarett J.K."/>
            <person name="Geller-Mcgrath D.E."/>
            <person name="Sieber C.M."/>
            <person name="Emerson J.B."/>
            <person name="Anantharaman K."/>
            <person name="Thomas B.C."/>
            <person name="Malmstrom R."/>
            <person name="Stieglmeier M."/>
            <person name="Klingl A."/>
            <person name="Woyke T."/>
            <person name="Ryan C.M."/>
            <person name="Banfield J.F."/>
        </authorList>
    </citation>
    <scope>NUCLEOTIDE SEQUENCE [LARGE SCALE GENOMIC DNA]</scope>
    <source>
        <strain evidence="3">CG11_big_fil_rev_8_21_14_0_20_36_20</strain>
    </source>
</reference>
<feature type="chain" id="PRO_5013910310" evidence="2">
    <location>
        <begin position="24"/>
        <end position="78"/>
    </location>
</feature>
<evidence type="ECO:0000256" key="2">
    <source>
        <dbReference type="SAM" id="SignalP"/>
    </source>
</evidence>
<evidence type="ECO:0000313" key="4">
    <source>
        <dbReference type="Proteomes" id="UP000230564"/>
    </source>
</evidence>
<sequence length="78" mass="9064">MKQKSNLIFLSLFFLLVTKTAHAYLDPGSGSFIFQIIIAGLLSGAFAIKMYFKKIKKLFTRIFNRKKTDYEEEHKETP</sequence>
<name>A0A2H0NCJ0_9BACT</name>
<keyword evidence="1" id="KW-1133">Transmembrane helix</keyword>
<dbReference type="AlphaFoldDB" id="A0A2H0NCJ0"/>
<gene>
    <name evidence="3" type="ORF">COV55_03750</name>
</gene>
<keyword evidence="1" id="KW-0812">Transmembrane</keyword>
<dbReference type="Proteomes" id="UP000230564">
    <property type="component" value="Unassembled WGS sequence"/>
</dbReference>
<protein>
    <submittedName>
        <fullName evidence="3">Uncharacterized protein</fullName>
    </submittedName>
</protein>